<dbReference type="InterPro" id="IPR012944">
    <property type="entry name" value="SusD_RagB_dom"/>
</dbReference>
<dbReference type="AlphaFoldDB" id="E6X477"/>
<evidence type="ECO:0000256" key="3">
    <source>
        <dbReference type="ARBA" id="ARBA00022729"/>
    </source>
</evidence>
<feature type="domain" description="RagB/SusD" evidence="7">
    <location>
        <begin position="355"/>
        <end position="482"/>
    </location>
</feature>
<evidence type="ECO:0000256" key="6">
    <source>
        <dbReference type="SAM" id="SignalP"/>
    </source>
</evidence>
<evidence type="ECO:0000313" key="10">
    <source>
        <dbReference type="Proteomes" id="UP000008634"/>
    </source>
</evidence>
<dbReference type="EMBL" id="CP002453">
    <property type="protein sequence ID" value="ADV51460.1"/>
    <property type="molecule type" value="Genomic_DNA"/>
</dbReference>
<dbReference type="Proteomes" id="UP000008634">
    <property type="component" value="Chromosome"/>
</dbReference>
<dbReference type="InterPro" id="IPR011990">
    <property type="entry name" value="TPR-like_helical_dom_sf"/>
</dbReference>
<dbReference type="CDD" id="cd08977">
    <property type="entry name" value="SusD"/>
    <property type="match status" value="1"/>
</dbReference>
<reference evidence="9 10" key="1">
    <citation type="journal article" date="2010" name="Stand. Genomic Sci.">
        <title>Complete genome sequence of Cellulophaga algicola type strain (IC166).</title>
        <authorList>
            <person name="Abt B."/>
            <person name="Lu M."/>
            <person name="Misra M."/>
            <person name="Han C."/>
            <person name="Nolan M."/>
            <person name="Lucas S."/>
            <person name="Hammon N."/>
            <person name="Deshpande S."/>
            <person name="Cheng J.F."/>
            <person name="Tapia R."/>
            <person name="Goodwin L."/>
            <person name="Pitluck S."/>
            <person name="Liolios K."/>
            <person name="Pagani I."/>
            <person name="Ivanova N."/>
            <person name="Mavromatis K."/>
            <person name="Ovchinikova G."/>
            <person name="Pati A."/>
            <person name="Chen A."/>
            <person name="Palaniappan K."/>
            <person name="Land M."/>
            <person name="Hauser L."/>
            <person name="Chang Y.J."/>
            <person name="Jeffries C.D."/>
            <person name="Detter J.C."/>
            <person name="Brambilla E."/>
            <person name="Rohde M."/>
            <person name="Tindall B.J."/>
            <person name="Goker M."/>
            <person name="Woyke T."/>
            <person name="Bristow J."/>
            <person name="Eisen J.A."/>
            <person name="Markowitz V."/>
            <person name="Hugenholtz P."/>
            <person name="Kyrpides N.C."/>
            <person name="Klenk H.P."/>
            <person name="Lapidus A."/>
        </authorList>
    </citation>
    <scope>NUCLEOTIDE SEQUENCE [LARGE SCALE GENOMIC DNA]</scope>
    <source>
        <strain evidence="10">DSM 14237 / IC166 / ACAM 630</strain>
    </source>
</reference>
<dbReference type="Pfam" id="PF07980">
    <property type="entry name" value="SusD_RagB"/>
    <property type="match status" value="1"/>
</dbReference>
<evidence type="ECO:0000256" key="1">
    <source>
        <dbReference type="ARBA" id="ARBA00004442"/>
    </source>
</evidence>
<dbReference type="RefSeq" id="WP_013552908.1">
    <property type="nucleotide sequence ID" value="NC_014934.1"/>
</dbReference>
<protein>
    <submittedName>
        <fullName evidence="9">RagB/SusD domain-containing protein</fullName>
    </submittedName>
</protein>
<comment type="subcellular location">
    <subcellularLocation>
        <location evidence="1">Cell outer membrane</location>
    </subcellularLocation>
</comment>
<evidence type="ECO:0000256" key="4">
    <source>
        <dbReference type="ARBA" id="ARBA00023136"/>
    </source>
</evidence>
<dbReference type="Gene3D" id="1.25.40.390">
    <property type="match status" value="1"/>
</dbReference>
<keyword evidence="10" id="KW-1185">Reference proteome</keyword>
<evidence type="ECO:0000256" key="5">
    <source>
        <dbReference type="ARBA" id="ARBA00023237"/>
    </source>
</evidence>
<feature type="signal peptide" evidence="6">
    <location>
        <begin position="1"/>
        <end position="21"/>
    </location>
</feature>
<evidence type="ECO:0000256" key="2">
    <source>
        <dbReference type="ARBA" id="ARBA00006275"/>
    </source>
</evidence>
<dbReference type="Pfam" id="PF14322">
    <property type="entry name" value="SusD-like_3"/>
    <property type="match status" value="1"/>
</dbReference>
<dbReference type="SUPFAM" id="SSF48452">
    <property type="entry name" value="TPR-like"/>
    <property type="match status" value="1"/>
</dbReference>
<accession>E6X477</accession>
<dbReference type="eggNOG" id="COG3193">
    <property type="taxonomic scope" value="Bacteria"/>
</dbReference>
<dbReference type="STRING" id="688270.Celal_4218"/>
<dbReference type="KEGG" id="cao:Celal_4218"/>
<comment type="similarity">
    <text evidence="2">Belongs to the SusD family.</text>
</comment>
<proteinExistence type="inferred from homology"/>
<keyword evidence="5" id="KW-0998">Cell outer membrane</keyword>
<dbReference type="GO" id="GO:0009279">
    <property type="term" value="C:cell outer membrane"/>
    <property type="evidence" value="ECO:0007669"/>
    <property type="project" value="UniProtKB-SubCell"/>
</dbReference>
<evidence type="ECO:0000259" key="7">
    <source>
        <dbReference type="Pfam" id="PF07980"/>
    </source>
</evidence>
<dbReference type="PROSITE" id="PS51257">
    <property type="entry name" value="PROKAR_LIPOPROTEIN"/>
    <property type="match status" value="1"/>
</dbReference>
<evidence type="ECO:0000313" key="9">
    <source>
        <dbReference type="EMBL" id="ADV51460.1"/>
    </source>
</evidence>
<keyword evidence="4" id="KW-0472">Membrane</keyword>
<dbReference type="InterPro" id="IPR033985">
    <property type="entry name" value="SusD-like_N"/>
</dbReference>
<feature type="chain" id="PRO_5003215420" evidence="6">
    <location>
        <begin position="22"/>
        <end position="482"/>
    </location>
</feature>
<evidence type="ECO:0000259" key="8">
    <source>
        <dbReference type="Pfam" id="PF14322"/>
    </source>
</evidence>
<feature type="domain" description="SusD-like N-terminal" evidence="8">
    <location>
        <begin position="79"/>
        <end position="229"/>
    </location>
</feature>
<dbReference type="HOGENOM" id="CLU_015553_1_3_10"/>
<gene>
    <name evidence="9" type="ordered locus">Celal_4218</name>
</gene>
<name>E6X477_CELAD</name>
<keyword evidence="3 6" id="KW-0732">Signal</keyword>
<sequence length="482" mass="53074">MKHIKYLIVALSVSVSVFVSCDTDEYLNPLPDTAVAVDGFFQSDADVLSGVIGIYDALQGVNSNTESNIGDVNRGVQFEHLLTEHRTDNTRNATLEGSKADFHRYVVNANNVESEDYYASMYEVIFRANNLLDFIEFADESNQEKYTAEAKFLRAYAYFKLVRMFGDVPLVTSVVGPTENESLFTRIPEAQVYAQIVTDLQEAVNVLDNSSKSRASKAAAQGILAKVYMSQPSPDYSSAQQLCESIINSSNFDLESNFHDVFYDELNDEIIFAIQYETGNSAESQSFSAEFTSSTRAGSEDGQNIVNDNLVADFALYGGNRTAESYITFGTSNEVIKFLPEGSDITTTPPTYGISARDAGNDYIALRYADVLLMHVEAIMAGGASTNNAAALSSFQAVRDRAGLPTIVSIITKEDLLIERRVELAFENQRWFDLLRFGVADAVLSAHATEMGYIFDARKLLLPIPSREINISGGLLTQNPGY</sequence>
<dbReference type="OrthoDB" id="5694214at2"/>
<organism evidence="9 10">
    <name type="scientific">Cellulophaga algicola (strain DSM 14237 / IC166 / ACAM 630)</name>
    <dbReference type="NCBI Taxonomy" id="688270"/>
    <lineage>
        <taxon>Bacteria</taxon>
        <taxon>Pseudomonadati</taxon>
        <taxon>Bacteroidota</taxon>
        <taxon>Flavobacteriia</taxon>
        <taxon>Flavobacteriales</taxon>
        <taxon>Flavobacteriaceae</taxon>
        <taxon>Cellulophaga</taxon>
    </lineage>
</organism>